<dbReference type="InterPro" id="IPR014710">
    <property type="entry name" value="RmlC-like_jellyroll"/>
</dbReference>
<dbReference type="Gene3D" id="2.60.120.10">
    <property type="entry name" value="Jelly Rolls"/>
    <property type="match status" value="1"/>
</dbReference>
<accession>A0A5M6D7V8</accession>
<dbReference type="RefSeq" id="WP_150091609.1">
    <property type="nucleotide sequence ID" value="NZ_VWSF01000022.1"/>
</dbReference>
<evidence type="ECO:0000313" key="6">
    <source>
        <dbReference type="Proteomes" id="UP000323426"/>
    </source>
</evidence>
<evidence type="ECO:0000256" key="3">
    <source>
        <dbReference type="ARBA" id="ARBA00023163"/>
    </source>
</evidence>
<dbReference type="InterPro" id="IPR018060">
    <property type="entry name" value="HTH_AraC"/>
</dbReference>
<dbReference type="InterPro" id="IPR009057">
    <property type="entry name" value="Homeodomain-like_sf"/>
</dbReference>
<dbReference type="PANTHER" id="PTHR43280:SF27">
    <property type="entry name" value="TRANSCRIPTIONAL REGULATOR MTLR"/>
    <property type="match status" value="1"/>
</dbReference>
<evidence type="ECO:0000256" key="1">
    <source>
        <dbReference type="ARBA" id="ARBA00023015"/>
    </source>
</evidence>
<dbReference type="EMBL" id="VWSF01000022">
    <property type="protein sequence ID" value="KAA5541255.1"/>
    <property type="molecule type" value="Genomic_DNA"/>
</dbReference>
<proteinExistence type="predicted"/>
<protein>
    <submittedName>
        <fullName evidence="5">AraC family transcriptional regulator</fullName>
    </submittedName>
</protein>
<dbReference type="SMART" id="SM00342">
    <property type="entry name" value="HTH_ARAC"/>
    <property type="match status" value="1"/>
</dbReference>
<dbReference type="CDD" id="cd06976">
    <property type="entry name" value="cupin_MtlR-like_N"/>
    <property type="match status" value="1"/>
</dbReference>
<dbReference type="SUPFAM" id="SSF51182">
    <property type="entry name" value="RmlC-like cupins"/>
    <property type="match status" value="1"/>
</dbReference>
<keyword evidence="2" id="KW-0238">DNA-binding</keyword>
<evidence type="ECO:0000259" key="4">
    <source>
        <dbReference type="PROSITE" id="PS01124"/>
    </source>
</evidence>
<keyword evidence="1" id="KW-0805">Transcription regulation</keyword>
<name>A0A5M6D7V8_9BACT</name>
<dbReference type="Pfam" id="PF12833">
    <property type="entry name" value="HTH_18"/>
    <property type="match status" value="1"/>
</dbReference>
<dbReference type="Pfam" id="PF07883">
    <property type="entry name" value="Cupin_2"/>
    <property type="match status" value="1"/>
</dbReference>
<keyword evidence="3" id="KW-0804">Transcription</keyword>
<gene>
    <name evidence="5" type="ORF">F0145_20855</name>
</gene>
<sequence length="292" mass="33649">MKQALHKSQIPEAKTFVINYLNDPCFDTKWHFHSEYQLFVVLEGSGTRFIGDNISHFQEGDLVFTGPNLPHLWRNDEVYFDRVNQLRVQGIVIYFPENFLGEGSLRKEEMLLIKQLFEKAVRGIHITGATAARATQMMKDLLALKGLESIIQLLSILQVLAESHEISYISSIGYLNTSKETDKDKMSGVYNYIVQNFKRDIMLEEVAAIANMSPTTFSRYFKARTNKPFSAFIAELRIGLACKMLMEEEDSISQICYKCGFNTLSNFNKQFKDLMHKTPFEYRKEYANIALT</sequence>
<dbReference type="InterPro" id="IPR013096">
    <property type="entry name" value="Cupin_2"/>
</dbReference>
<organism evidence="5 6">
    <name type="scientific">Adhaeribacter rhizoryzae</name>
    <dbReference type="NCBI Taxonomy" id="2607907"/>
    <lineage>
        <taxon>Bacteria</taxon>
        <taxon>Pseudomonadati</taxon>
        <taxon>Bacteroidota</taxon>
        <taxon>Cytophagia</taxon>
        <taxon>Cytophagales</taxon>
        <taxon>Hymenobacteraceae</taxon>
        <taxon>Adhaeribacter</taxon>
    </lineage>
</organism>
<comment type="caution">
    <text evidence="5">The sequence shown here is derived from an EMBL/GenBank/DDBJ whole genome shotgun (WGS) entry which is preliminary data.</text>
</comment>
<dbReference type="GO" id="GO:0003700">
    <property type="term" value="F:DNA-binding transcription factor activity"/>
    <property type="evidence" value="ECO:0007669"/>
    <property type="project" value="InterPro"/>
</dbReference>
<keyword evidence="6" id="KW-1185">Reference proteome</keyword>
<dbReference type="Gene3D" id="1.10.10.60">
    <property type="entry name" value="Homeodomain-like"/>
    <property type="match status" value="2"/>
</dbReference>
<feature type="domain" description="HTH araC/xylS-type" evidence="4">
    <location>
        <begin position="187"/>
        <end position="285"/>
    </location>
</feature>
<dbReference type="PROSITE" id="PS01124">
    <property type="entry name" value="HTH_ARAC_FAMILY_2"/>
    <property type="match status" value="1"/>
</dbReference>
<dbReference type="PANTHER" id="PTHR43280">
    <property type="entry name" value="ARAC-FAMILY TRANSCRIPTIONAL REGULATOR"/>
    <property type="match status" value="1"/>
</dbReference>
<dbReference type="Proteomes" id="UP000323426">
    <property type="component" value="Unassembled WGS sequence"/>
</dbReference>
<dbReference type="AlphaFoldDB" id="A0A5M6D7V8"/>
<evidence type="ECO:0000313" key="5">
    <source>
        <dbReference type="EMBL" id="KAA5541255.1"/>
    </source>
</evidence>
<dbReference type="InterPro" id="IPR011051">
    <property type="entry name" value="RmlC_Cupin_sf"/>
</dbReference>
<evidence type="ECO:0000256" key="2">
    <source>
        <dbReference type="ARBA" id="ARBA00023125"/>
    </source>
</evidence>
<dbReference type="SUPFAM" id="SSF46689">
    <property type="entry name" value="Homeodomain-like"/>
    <property type="match status" value="2"/>
</dbReference>
<reference evidence="5 6" key="1">
    <citation type="submission" date="2019-09" db="EMBL/GenBank/DDBJ databases">
        <title>Genome sequence and assembly of Adhaeribacter sp.</title>
        <authorList>
            <person name="Chhetri G."/>
        </authorList>
    </citation>
    <scope>NUCLEOTIDE SEQUENCE [LARGE SCALE GENOMIC DNA]</scope>
    <source>
        <strain evidence="5 6">DK36</strain>
    </source>
</reference>
<dbReference type="GO" id="GO:0043565">
    <property type="term" value="F:sequence-specific DNA binding"/>
    <property type="evidence" value="ECO:0007669"/>
    <property type="project" value="InterPro"/>
</dbReference>